<protein>
    <submittedName>
        <fullName evidence="2">Uncharacterized protein</fullName>
    </submittedName>
</protein>
<feature type="region of interest" description="Disordered" evidence="1">
    <location>
        <begin position="1"/>
        <end position="22"/>
    </location>
</feature>
<dbReference type="HOGENOM" id="CLU_3016301_0_0_1"/>
<dbReference type="KEGG" id="dpx:DAPPUDRAFT_339154"/>
<sequence length="56" mass="5833">MGNEEQEVPAANQGGRGKTTPQAWADLLQVTGLGQSHGLGASVYHVPTTDIATCIR</sequence>
<accession>E9I3B1</accession>
<dbReference type="InParanoid" id="E9I3B1"/>
<reference evidence="2 3" key="1">
    <citation type="journal article" date="2011" name="Science">
        <title>The ecoresponsive genome of Daphnia pulex.</title>
        <authorList>
            <person name="Colbourne J.K."/>
            <person name="Pfrender M.E."/>
            <person name="Gilbert D."/>
            <person name="Thomas W.K."/>
            <person name="Tucker A."/>
            <person name="Oakley T.H."/>
            <person name="Tokishita S."/>
            <person name="Aerts A."/>
            <person name="Arnold G.J."/>
            <person name="Basu M.K."/>
            <person name="Bauer D.J."/>
            <person name="Caceres C.E."/>
            <person name="Carmel L."/>
            <person name="Casola C."/>
            <person name="Choi J.H."/>
            <person name="Detter J.C."/>
            <person name="Dong Q."/>
            <person name="Dusheyko S."/>
            <person name="Eads B.D."/>
            <person name="Frohlich T."/>
            <person name="Geiler-Samerotte K.A."/>
            <person name="Gerlach D."/>
            <person name="Hatcher P."/>
            <person name="Jogdeo S."/>
            <person name="Krijgsveld J."/>
            <person name="Kriventseva E.V."/>
            <person name="Kultz D."/>
            <person name="Laforsch C."/>
            <person name="Lindquist E."/>
            <person name="Lopez J."/>
            <person name="Manak J.R."/>
            <person name="Muller J."/>
            <person name="Pangilinan J."/>
            <person name="Patwardhan R.P."/>
            <person name="Pitluck S."/>
            <person name="Pritham E.J."/>
            <person name="Rechtsteiner A."/>
            <person name="Rho M."/>
            <person name="Rogozin I.B."/>
            <person name="Sakarya O."/>
            <person name="Salamov A."/>
            <person name="Schaack S."/>
            <person name="Shapiro H."/>
            <person name="Shiga Y."/>
            <person name="Skalitzky C."/>
            <person name="Smith Z."/>
            <person name="Souvorov A."/>
            <person name="Sung W."/>
            <person name="Tang Z."/>
            <person name="Tsuchiya D."/>
            <person name="Tu H."/>
            <person name="Vos H."/>
            <person name="Wang M."/>
            <person name="Wolf Y.I."/>
            <person name="Yamagata H."/>
            <person name="Yamada T."/>
            <person name="Ye Y."/>
            <person name="Shaw J.R."/>
            <person name="Andrews J."/>
            <person name="Crease T.J."/>
            <person name="Tang H."/>
            <person name="Lucas S.M."/>
            <person name="Robertson H.M."/>
            <person name="Bork P."/>
            <person name="Koonin E.V."/>
            <person name="Zdobnov E.M."/>
            <person name="Grigoriev I.V."/>
            <person name="Lynch M."/>
            <person name="Boore J.L."/>
        </authorList>
    </citation>
    <scope>NUCLEOTIDE SEQUENCE [LARGE SCALE GENOMIC DNA]</scope>
</reference>
<organism evidence="2 3">
    <name type="scientific">Daphnia pulex</name>
    <name type="common">Water flea</name>
    <dbReference type="NCBI Taxonomy" id="6669"/>
    <lineage>
        <taxon>Eukaryota</taxon>
        <taxon>Metazoa</taxon>
        <taxon>Ecdysozoa</taxon>
        <taxon>Arthropoda</taxon>
        <taxon>Crustacea</taxon>
        <taxon>Branchiopoda</taxon>
        <taxon>Diplostraca</taxon>
        <taxon>Cladocera</taxon>
        <taxon>Anomopoda</taxon>
        <taxon>Daphniidae</taxon>
        <taxon>Daphnia</taxon>
    </lineage>
</organism>
<evidence type="ECO:0000313" key="2">
    <source>
        <dbReference type="EMBL" id="EFX61519.1"/>
    </source>
</evidence>
<proteinExistence type="predicted"/>
<dbReference type="AlphaFoldDB" id="E9I3B1"/>
<name>E9I3B1_DAPPU</name>
<evidence type="ECO:0000313" key="3">
    <source>
        <dbReference type="Proteomes" id="UP000000305"/>
    </source>
</evidence>
<evidence type="ECO:0000256" key="1">
    <source>
        <dbReference type="SAM" id="MobiDB-lite"/>
    </source>
</evidence>
<dbReference type="OrthoDB" id="1721884at2759"/>
<keyword evidence="3" id="KW-1185">Reference proteome</keyword>
<dbReference type="Proteomes" id="UP000000305">
    <property type="component" value="Unassembled WGS sequence"/>
</dbReference>
<dbReference type="EMBL" id="GL734464">
    <property type="protein sequence ID" value="EFX61519.1"/>
    <property type="molecule type" value="Genomic_DNA"/>
</dbReference>
<gene>
    <name evidence="2" type="ORF">DAPPUDRAFT_339154</name>
</gene>